<dbReference type="Proteomes" id="UP000291084">
    <property type="component" value="Chromosome 9"/>
</dbReference>
<organism evidence="1 2">
    <name type="scientific">Vigna angularis var. angularis</name>
    <dbReference type="NCBI Taxonomy" id="157739"/>
    <lineage>
        <taxon>Eukaryota</taxon>
        <taxon>Viridiplantae</taxon>
        <taxon>Streptophyta</taxon>
        <taxon>Embryophyta</taxon>
        <taxon>Tracheophyta</taxon>
        <taxon>Spermatophyta</taxon>
        <taxon>Magnoliopsida</taxon>
        <taxon>eudicotyledons</taxon>
        <taxon>Gunneridae</taxon>
        <taxon>Pentapetalae</taxon>
        <taxon>rosids</taxon>
        <taxon>fabids</taxon>
        <taxon>Fabales</taxon>
        <taxon>Fabaceae</taxon>
        <taxon>Papilionoideae</taxon>
        <taxon>50 kb inversion clade</taxon>
        <taxon>NPAAA clade</taxon>
        <taxon>indigoferoid/millettioid clade</taxon>
        <taxon>Phaseoleae</taxon>
        <taxon>Vigna</taxon>
    </lineage>
</organism>
<dbReference type="AlphaFoldDB" id="A0A0S3SXB5"/>
<evidence type="ECO:0000313" key="1">
    <source>
        <dbReference type="EMBL" id="BAT97575.1"/>
    </source>
</evidence>
<proteinExistence type="predicted"/>
<accession>A0A0S3SXB5</accession>
<reference evidence="1 2" key="1">
    <citation type="journal article" date="2015" name="Sci. Rep.">
        <title>The power of single molecule real-time sequencing technology in the de novo assembly of a eukaryotic genome.</title>
        <authorList>
            <person name="Sakai H."/>
            <person name="Naito K."/>
            <person name="Ogiso-Tanaka E."/>
            <person name="Takahashi Y."/>
            <person name="Iseki K."/>
            <person name="Muto C."/>
            <person name="Satou K."/>
            <person name="Teruya K."/>
            <person name="Shiroma A."/>
            <person name="Shimoji M."/>
            <person name="Hirano T."/>
            <person name="Itoh T."/>
            <person name="Kaga A."/>
            <person name="Tomooka N."/>
        </authorList>
    </citation>
    <scope>NUCLEOTIDE SEQUENCE [LARGE SCALE GENOMIC DNA]</scope>
    <source>
        <strain evidence="2">cv. Shumari</strain>
    </source>
</reference>
<protein>
    <submittedName>
        <fullName evidence="1">Uncharacterized protein</fullName>
    </submittedName>
</protein>
<dbReference type="EMBL" id="AP015042">
    <property type="protein sequence ID" value="BAT97575.1"/>
    <property type="molecule type" value="Genomic_DNA"/>
</dbReference>
<sequence>MRIPFGISEEQLERSSNISYMGVGFKKEVMSYFLTNLHLTNLYIKLATRGNTTISPITLNKPALNQFQAH</sequence>
<name>A0A0S3SXB5_PHAAN</name>
<keyword evidence="2" id="KW-1185">Reference proteome</keyword>
<evidence type="ECO:0000313" key="2">
    <source>
        <dbReference type="Proteomes" id="UP000291084"/>
    </source>
</evidence>
<gene>
    <name evidence="1" type="primary">Vigan.09G105900</name>
    <name evidence="1" type="ORF">VIGAN_09105900</name>
</gene>